<feature type="domain" description="Cadherin" evidence="14">
    <location>
        <begin position="3102"/>
        <end position="3201"/>
    </location>
</feature>
<feature type="domain" description="Cadherin" evidence="14">
    <location>
        <begin position="1593"/>
        <end position="1702"/>
    </location>
</feature>
<dbReference type="GO" id="GO:0007156">
    <property type="term" value="P:homophilic cell adhesion via plasma membrane adhesion molecules"/>
    <property type="evidence" value="ECO:0007669"/>
    <property type="project" value="InterPro"/>
</dbReference>
<dbReference type="Pfam" id="PF00028">
    <property type="entry name" value="Cadherin"/>
    <property type="match status" value="31"/>
</dbReference>
<feature type="domain" description="Cadherin" evidence="14">
    <location>
        <begin position="1280"/>
        <end position="1378"/>
    </location>
</feature>
<feature type="domain" description="Cadherin" evidence="14">
    <location>
        <begin position="1717"/>
        <end position="1816"/>
    </location>
</feature>
<protein>
    <recommendedName>
        <fullName evidence="14">Cadherin domain-containing protein</fullName>
    </recommendedName>
</protein>
<evidence type="ECO:0000313" key="15">
    <source>
        <dbReference type="Ensembl" id="ENSPFOP00000000490.2"/>
    </source>
</evidence>
<feature type="domain" description="Cadherin" evidence="14">
    <location>
        <begin position="477"/>
        <end position="538"/>
    </location>
</feature>
<feature type="domain" description="Cadherin" evidence="14">
    <location>
        <begin position="630"/>
        <end position="738"/>
    </location>
</feature>
<comment type="subcellular location">
    <subcellularLocation>
        <location evidence="1">Cell membrane</location>
        <topology evidence="1">Single-pass type I membrane protein</topology>
    </subcellularLocation>
</comment>
<dbReference type="STRING" id="48698.ENSPFOP00000000490"/>
<dbReference type="FunFam" id="2.60.40.60:FF:000001">
    <property type="entry name" value="Protocadherin alpha 2"/>
    <property type="match status" value="3"/>
</dbReference>
<dbReference type="GeneTree" id="ENSGT00940000166124"/>
<dbReference type="GO" id="GO:0005509">
    <property type="term" value="F:calcium ion binding"/>
    <property type="evidence" value="ECO:0007669"/>
    <property type="project" value="UniProtKB-UniRule"/>
</dbReference>
<dbReference type="EMBL" id="AYCK01021781">
    <property type="status" value="NOT_ANNOTATED_CDS"/>
    <property type="molecule type" value="Genomic_DNA"/>
</dbReference>
<feature type="domain" description="Cadherin" evidence="14">
    <location>
        <begin position="847"/>
        <end position="954"/>
    </location>
</feature>
<evidence type="ECO:0000256" key="10">
    <source>
        <dbReference type="ARBA" id="ARBA00023136"/>
    </source>
</evidence>
<feature type="domain" description="Cadherin" evidence="14">
    <location>
        <begin position="262"/>
        <end position="364"/>
    </location>
</feature>
<keyword evidence="2" id="KW-1003">Cell membrane</keyword>
<evidence type="ECO:0000256" key="5">
    <source>
        <dbReference type="ARBA" id="ARBA00022729"/>
    </source>
</evidence>
<dbReference type="PROSITE" id="PS50268">
    <property type="entry name" value="CADHERIN_2"/>
    <property type="match status" value="33"/>
</dbReference>
<keyword evidence="8" id="KW-0130">Cell adhesion</keyword>
<feature type="domain" description="Cadherin" evidence="14">
    <location>
        <begin position="3202"/>
        <end position="3310"/>
    </location>
</feature>
<dbReference type="FunFam" id="2.60.40.60:FF:000007">
    <property type="entry name" value="Protocadherin alpha 2"/>
    <property type="match status" value="4"/>
</dbReference>
<evidence type="ECO:0000259" key="14">
    <source>
        <dbReference type="PROSITE" id="PS50268"/>
    </source>
</evidence>
<feature type="domain" description="Cadherin" evidence="14">
    <location>
        <begin position="1"/>
        <end position="43"/>
    </location>
</feature>
<feature type="domain" description="Cadherin" evidence="14">
    <location>
        <begin position="2997"/>
        <end position="3101"/>
    </location>
</feature>
<dbReference type="EMBL" id="AYCK01021780">
    <property type="status" value="NOT_ANNOTATED_CDS"/>
    <property type="molecule type" value="Genomic_DNA"/>
</dbReference>
<evidence type="ECO:0000256" key="13">
    <source>
        <dbReference type="PROSITE-ProRule" id="PRU00043"/>
    </source>
</evidence>
<dbReference type="CDD" id="cd11304">
    <property type="entry name" value="Cadherin_repeat"/>
    <property type="match status" value="33"/>
</dbReference>
<evidence type="ECO:0000256" key="8">
    <source>
        <dbReference type="ARBA" id="ARBA00022889"/>
    </source>
</evidence>
<feature type="domain" description="Cadherin" evidence="14">
    <location>
        <begin position="2572"/>
        <end position="2679"/>
    </location>
</feature>
<dbReference type="EMBL" id="AYCK01021774">
    <property type="status" value="NOT_ANNOTATED_CDS"/>
    <property type="molecule type" value="Genomic_DNA"/>
</dbReference>
<dbReference type="InterPro" id="IPR050174">
    <property type="entry name" value="Protocadherin/Cadherin-CA"/>
</dbReference>
<dbReference type="FunFam" id="2.60.40.60:FF:000092">
    <property type="entry name" value="Protocadherin 8"/>
    <property type="match status" value="1"/>
</dbReference>
<feature type="domain" description="Cadherin" evidence="14">
    <location>
        <begin position="365"/>
        <end position="476"/>
    </location>
</feature>
<feature type="domain" description="Cadherin" evidence="14">
    <location>
        <begin position="1175"/>
        <end position="1279"/>
    </location>
</feature>
<evidence type="ECO:0000256" key="4">
    <source>
        <dbReference type="ARBA" id="ARBA00022692"/>
    </source>
</evidence>
<evidence type="ECO:0000256" key="6">
    <source>
        <dbReference type="ARBA" id="ARBA00022737"/>
    </source>
</evidence>
<dbReference type="Proteomes" id="UP000028760">
    <property type="component" value="Unassembled WGS sequence"/>
</dbReference>
<feature type="domain" description="Cadherin" evidence="14">
    <location>
        <begin position="2680"/>
        <end position="2782"/>
    </location>
</feature>
<proteinExistence type="predicted"/>
<keyword evidence="3" id="KW-0245">EGF-like domain</keyword>
<dbReference type="SUPFAM" id="SSF49313">
    <property type="entry name" value="Cadherin-like"/>
    <property type="match status" value="34"/>
</dbReference>
<evidence type="ECO:0000256" key="1">
    <source>
        <dbReference type="ARBA" id="ARBA00004251"/>
    </source>
</evidence>
<accession>A0A087X3Y7</accession>
<dbReference type="FunFam" id="2.60.40.60:FF:000129">
    <property type="entry name" value="protocadherin alpha-C2 isoform X1"/>
    <property type="match status" value="6"/>
</dbReference>
<dbReference type="InterPro" id="IPR002126">
    <property type="entry name" value="Cadherin-like_dom"/>
</dbReference>
<dbReference type="eggNOG" id="KOG1219">
    <property type="taxonomic scope" value="Eukaryota"/>
</dbReference>
<dbReference type="OMA" id="WNENARV"/>
<evidence type="ECO:0000256" key="9">
    <source>
        <dbReference type="ARBA" id="ARBA00022989"/>
    </source>
</evidence>
<feature type="domain" description="Cadherin" evidence="14">
    <location>
        <begin position="2140"/>
        <end position="2247"/>
    </location>
</feature>
<feature type="domain" description="Cadherin" evidence="14">
    <location>
        <begin position="2031"/>
        <end position="2139"/>
    </location>
</feature>
<evidence type="ECO:0000256" key="2">
    <source>
        <dbReference type="ARBA" id="ARBA00022475"/>
    </source>
</evidence>
<keyword evidence="5" id="KW-0732">Signal</keyword>
<feature type="domain" description="Cadherin" evidence="14">
    <location>
        <begin position="1061"/>
        <end position="1174"/>
    </location>
</feature>
<feature type="domain" description="Cadherin" evidence="14">
    <location>
        <begin position="955"/>
        <end position="1060"/>
    </location>
</feature>
<dbReference type="Ensembl" id="ENSPFOT00000000491.2">
    <property type="protein sequence ID" value="ENSPFOP00000000490.2"/>
    <property type="gene ID" value="ENSPFOG00000000456.2"/>
</dbReference>
<feature type="domain" description="Cadherin" evidence="14">
    <location>
        <begin position="2248"/>
        <end position="2353"/>
    </location>
</feature>
<evidence type="ECO:0000256" key="3">
    <source>
        <dbReference type="ARBA" id="ARBA00022536"/>
    </source>
</evidence>
<feature type="domain" description="Cadherin" evidence="14">
    <location>
        <begin position="3419"/>
        <end position="3518"/>
    </location>
</feature>
<dbReference type="EMBL" id="AYCK01021779">
    <property type="status" value="NOT_ANNOTATED_CDS"/>
    <property type="molecule type" value="Genomic_DNA"/>
</dbReference>
<evidence type="ECO:0000256" key="11">
    <source>
        <dbReference type="ARBA" id="ARBA00023157"/>
    </source>
</evidence>
<feature type="domain" description="Cadherin" evidence="14">
    <location>
        <begin position="3311"/>
        <end position="3418"/>
    </location>
</feature>
<reference evidence="15" key="3">
    <citation type="submission" date="2025-09" db="UniProtKB">
        <authorList>
            <consortium name="Ensembl"/>
        </authorList>
    </citation>
    <scope>IDENTIFICATION</scope>
</reference>
<dbReference type="PROSITE" id="PS00232">
    <property type="entry name" value="CADHERIN_1"/>
    <property type="match status" value="25"/>
</dbReference>
<dbReference type="Gene3D" id="2.60.40.60">
    <property type="entry name" value="Cadherins"/>
    <property type="match status" value="34"/>
</dbReference>
<dbReference type="EMBL" id="AYCK01021782">
    <property type="status" value="NOT_ANNOTATED_CDS"/>
    <property type="molecule type" value="Genomic_DNA"/>
</dbReference>
<dbReference type="GO" id="GO:0005886">
    <property type="term" value="C:plasma membrane"/>
    <property type="evidence" value="ECO:0007669"/>
    <property type="project" value="UniProtKB-SubCell"/>
</dbReference>
<keyword evidence="12" id="KW-0325">Glycoprotein</keyword>
<dbReference type="EMBL" id="AYCK01021778">
    <property type="status" value="NOT_ANNOTATED_CDS"/>
    <property type="molecule type" value="Genomic_DNA"/>
</dbReference>
<dbReference type="FunFam" id="2.60.40.60:FF:000094">
    <property type="entry name" value="protocadherin gamma-C4 isoform X2"/>
    <property type="match status" value="2"/>
</dbReference>
<feature type="domain" description="Cadherin" evidence="14">
    <location>
        <begin position="1925"/>
        <end position="2030"/>
    </location>
</feature>
<dbReference type="SMART" id="SM00112">
    <property type="entry name" value="CA"/>
    <property type="match status" value="31"/>
</dbReference>
<dbReference type="EMBL" id="AYCK01021773">
    <property type="status" value="NOT_ANNOTATED_CDS"/>
    <property type="molecule type" value="Genomic_DNA"/>
</dbReference>
<feature type="domain" description="Cadherin" evidence="14">
    <location>
        <begin position="44"/>
        <end position="151"/>
    </location>
</feature>
<dbReference type="InterPro" id="IPR015919">
    <property type="entry name" value="Cadherin-like_sf"/>
</dbReference>
<keyword evidence="4" id="KW-0812">Transmembrane</keyword>
<dbReference type="FunFam" id="2.60.40.60:FF:000004">
    <property type="entry name" value="Protocadherin 1 gamma 2"/>
    <property type="match status" value="1"/>
</dbReference>
<feature type="domain" description="Cadherin" evidence="14">
    <location>
        <begin position="1817"/>
        <end position="1924"/>
    </location>
</feature>
<feature type="domain" description="Cadherin" evidence="14">
    <location>
        <begin position="2891"/>
        <end position="2996"/>
    </location>
</feature>
<dbReference type="InterPro" id="IPR020894">
    <property type="entry name" value="Cadherin_CS"/>
</dbReference>
<dbReference type="EMBL" id="AYCK01021777">
    <property type="status" value="NOT_ANNOTATED_CDS"/>
    <property type="molecule type" value="Genomic_DNA"/>
</dbReference>
<dbReference type="FunFam" id="2.60.40.60:FF:000013">
    <property type="entry name" value="Cadherin EGF LAG seven-pass G-type receptor"/>
    <property type="match status" value="1"/>
</dbReference>
<dbReference type="GO" id="GO:0009653">
    <property type="term" value="P:anatomical structure morphogenesis"/>
    <property type="evidence" value="ECO:0007669"/>
    <property type="project" value="UniProtKB-ARBA"/>
</dbReference>
<dbReference type="PRINTS" id="PR00205">
    <property type="entry name" value="CADHERIN"/>
</dbReference>
<organism evidence="15 16">
    <name type="scientific">Poecilia formosa</name>
    <name type="common">Amazon molly</name>
    <name type="synonym">Limia formosa</name>
    <dbReference type="NCBI Taxonomy" id="48698"/>
    <lineage>
        <taxon>Eukaryota</taxon>
        <taxon>Metazoa</taxon>
        <taxon>Chordata</taxon>
        <taxon>Craniata</taxon>
        <taxon>Vertebrata</taxon>
        <taxon>Euteleostomi</taxon>
        <taxon>Actinopterygii</taxon>
        <taxon>Neopterygii</taxon>
        <taxon>Teleostei</taxon>
        <taxon>Neoteleostei</taxon>
        <taxon>Acanthomorphata</taxon>
        <taxon>Ovalentaria</taxon>
        <taxon>Atherinomorphae</taxon>
        <taxon>Cyprinodontiformes</taxon>
        <taxon>Poeciliidae</taxon>
        <taxon>Poeciliinae</taxon>
        <taxon>Poecilia</taxon>
    </lineage>
</organism>
<keyword evidence="10" id="KW-0472">Membrane</keyword>
<dbReference type="EMBL" id="AYCK01021776">
    <property type="status" value="NOT_ANNOTATED_CDS"/>
    <property type="molecule type" value="Genomic_DNA"/>
</dbReference>
<evidence type="ECO:0000256" key="7">
    <source>
        <dbReference type="ARBA" id="ARBA00022837"/>
    </source>
</evidence>
<name>A0A087X3Y7_POEFO</name>
<dbReference type="PANTHER" id="PTHR24028">
    <property type="entry name" value="CADHERIN-87A"/>
    <property type="match status" value="1"/>
</dbReference>
<dbReference type="PANTHER" id="PTHR24028:SF337">
    <property type="entry name" value="PROTOCADHERIN 2 ALPHA A 3 PRECURSOR-RELATED"/>
    <property type="match status" value="1"/>
</dbReference>
<feature type="domain" description="Cadherin" evidence="14">
    <location>
        <begin position="2464"/>
        <end position="2571"/>
    </location>
</feature>
<keyword evidence="7 13" id="KW-0106">Calcium</keyword>
<keyword evidence="16" id="KW-1185">Reference proteome</keyword>
<sequence>LDREKQAVHNLILTAIDGGTPARSGTASVIVRVLDTNDNAPMFHKASLTVTMLENSPIGSHVINLNATDLDEGSNSEITYSYSLYTSEKTQETFNLNPATGEITVKGMLNYEDFNIYDMEVIATDKGANSLSGQCTIKILVEDMNDNHPAISIKSFQSPVSENIELDTVIAVVSVSDKDSGDNGQVDLHIPDESEYFNIEIQTGRDGSKFADLILIKTLDREKKENHNLILTAVDGGTPARSGTVNIFVHVLDTNDNAPTFDKAAYNVKIMENSPIGSLVINLNASDLDDGSNSDISYSYSLYTSEKTQETFNLNPATGEITVKGIPTKNRNLHFPIDGGTPARSGTASVIIRVLDTNDNAPTFDKPSYTVNIFENDPIGSLVVHVKAVDLDEGSNSEVTYSYSLYTSEKTQETFNLNPATGEVTVKGMLNYEDFRIYDMEIIATDKGEIHYSKENKGTASIIVHVLDTNDNAPKFKPENYEVSVLENSPIGSRVINLNATDLDDGVNSELIYSYSLYTSEKTQETFNLNPRTGEITVKGSTTYKLGQAISDKSLKCTNKTGKKTHDPININKNILSSGKSLYYLCQLKIIITILSESELKMKVLHLQQLNSSLFFIFVSFSCFMPQLDATIENPIHISESSPVGERFSLNNAADPDVGTNSVKNYHLSASDNFAIEIQTGRDGTKFADLVLKKALDREQQAVHNLILTAVDGGVPTRTGTASIIVRVLDVNDNAPSFDKDQYVVDVMENSPIGSLVIKLNATDLDEGSNSDITYSYSLYTSEKTQMMFNLNPENGEIRVKKPLDREGKSEHHLVLTALDGGTPSRSGNLNLTITVLDVNDNRPVFSKDIYTVSLNENAPLGTLVIKVNATDSDEGLNGEIEYTFGKTQKKKVYDIFELDSITGEIRVKGKVDFEETEIYRLDLQASDKGQPPWTGESRVVIKLKDLNDNKPEIEITSLSSQIPEDSKPGTVVSLISVTDRDSGMNGKVICKISDNVPFDLTPSIEENMYSLVTKGRLDRETESHYDITITATDCGEPRLSAAKTLQIHVSDINDNRPVFSQNPFEMYLVENNAPGVSVFSITASDEDVNENAAMTYSIRKSDGVQGDVAHFFNIHSENGQISALKILQRSLDREHTPQHWLLLTATDGGKPTKSGTVNITVILSDINDNAPVCDKQKYTATIKENAPVGTFLLTVSASDTDEGVNGEVEYSLRSKHRGPSSEQFDLNSKTGKLTVKDKEISHMYNITITAKDLGSPSLSSTKLIQVDVLDVNDNSPLFAENPYTFYVPENNKAGLSIFSVAATDADGDFLNRKSTGSSVTSFLNINEGNGTISALKSFDFETLKTFQFQVVATDSSTDLETNATFVVLDSNDNHPTFSQEVYTVTIPENTKVDMSVITVNATDLDEGANGEIEYILGGELDPKIYETFSLDKVTGEIKVKGGIDFEEVDVFKLDVQASDKGHPPMSSDCRVIIRILDENDNKPEIEVTSLSKQVSENSKPGTVVSLISVTDKDSGLNGKVICSLSDDLPFDLKPSFQDNMYSLVLKQHLDRESVSHYDITITATDSGQPPLSTFKTLSIDVSDINDNAPEFLYNPVELYLSENNVPGNVIFSVSASDKDVAENAAISYHLVRDVVTQSKIIAFLNVNSENGEISALKSFDFETLKIFQFQVVATDSGTPSLSSNVTVNVFILDQNDNAPVILYPLSSNGSAEGVEEIPRNVNAGHLVTKVRAYDADIGYNGWLLFSLQEVTDHSLFGLDRYTGQIRTLRSFTETDEAEHKLVILVKDNGNVSLSATGSLNISIIVLDSNDNRPKFSQDTYEIEIQENVPFGTLLYKISATDPDEGVNGEIEYSLGKTLKKKVYDIFELDKKTGEIKVKGILNYEEHDVYKLDVEATDKGTPPLNGVCRLNIKIKDMNDNPPEIEITSVSNTVSEDSKPGSVIALLSVTDKDSGQNGKTAVSIASDVPFELKSSFKENIYSVVTKGILDREEVSEYDITITVTDCGDPPLSHMKTITIRISDVNDNSPIFLQNPLLFYLPENNPAGMSIFSVSATDKDEDGNADVSYKLAKENEHFGLQIRDRGNDKVPHLVLQKPLDREKHNEHKLILTALDGGNPPRSGTLNVTVTVLDSNDNHPVFTQEVYSIILPENVKMDTRVITVNATDLDIGSNGEVEYFFGGEHDPRIHEMFSLDKVSGEIRVKGVIDFEKYEVYKLEIRANDKGTPPMDADCTVLINVLDENDNKPEIEVTSLSKQVSESSRPGAVVSLISVTDQDSGLNGKVICSLSDDVPFDLKPSFQDNMYSLVLKQHLDRESVSHYDITITATDSGQPPLSTFKTLSIDVSDTNDNAPQFLYNPIELYLKENNIPGNPIYSVSASDNDLDENSALSYHLVREGGSQSKIIAFLNVNSENGQIFALKSFDFETLKTFQFQVAATDSGTQNPLEIHYVVVEIKDVNDHSPVFPEKEQRFEIGEQTLPGRRFQLHAARDPDSGSNSIRTYILTSNEHFEIDIRVSDDDKIPFLVLKKSLDREQKNRHLLQLTGVDGGKPPRSGTLNISITVLDSNDNRPKFSRETYEVEIQENIPVGTSVLRINATDSDEGTNSQIEYSLGKTLKKNVYDIFELDKITGNIRVKGAVDYEENDVYKLDIEASDKGTPPLTGECRIIVKIKDMNDNPPEIDITSLSNTVSEDSKPGTVISLISVKDKDSGLNIAREGHQNGVISFLSVNSENGEISALKSFDFETLKTFQFHIIATDSGTPSLSSNLNVTVKVLDINDHRPIFSKEVYSAVLQENAAIDTVVIKVEATDLDEGPNADIEYAFGTDINSDLLKLFSLNTNSGEIRVSGLIDYETANVYKLDVQASDKGQPPMTTDCRVIIKIQDVNDNKPEIEITSLSSLVPEDSKHGTVVALVSFTDRDSGPNGKVLCRLTDKVPFELKPSYKENMYSLVTKANLDRETLSYYDISITATDCGEPSLSTVKTLIIQVSDVNDNTPVFLQNPLELYLRENNAPGESIFSVSALDNDLNENAVLSYRLLKSEEGHSSKLSPYTGQIRTLKSLDREQKNKHELVVTAVDGGKPQKSGKLNIIIIVLDNNDNRPVFSQEIYQLSIEENIPLGTTVFRMNATDVDEGVNGEIEYNLGKTLLRKVFDIFELDKDNLDREEVSHYDIQIKITDCGDPPLSTITSIKIEVSDINDNIPRFSYSVLQIYIAENNVAGGSIFSVSATDNDLNENAGISYGIHREINENSIAAFLNINSENGEIFALKSFDFETLKTFQFQVVATDSGTPSLSSNVTVTLDVLDSNDNRPAFNKEIYQIEIQENALVGTTLTTLNATDPDEGTNGEIEYNLSKTLPRKAYEVFRLDSVSGAITLENALDFEDSDTYKLDVQASDKGQPPLIGRCRVIIKIKDVNDNAPEIEVTSLSDTVSEDSKPGTVISLVSVTDKDSSVNGKVIVQIDGNVPFEENIYSVVTKEFLDREKDQQYEMTIKGTDCGEPPLSAIKILRIQISDVNDNSPQFSQNPLQFYLRENNVAGASVFSVSATDNDV</sequence>
<reference evidence="15" key="2">
    <citation type="submission" date="2025-08" db="UniProtKB">
        <authorList>
            <consortium name="Ensembl"/>
        </authorList>
    </citation>
    <scope>IDENTIFICATION</scope>
</reference>
<feature type="domain" description="Cadherin" evidence="14">
    <location>
        <begin position="739"/>
        <end position="846"/>
    </location>
</feature>
<evidence type="ECO:0000256" key="12">
    <source>
        <dbReference type="ARBA" id="ARBA00023180"/>
    </source>
</evidence>
<feature type="domain" description="Cadherin" evidence="14">
    <location>
        <begin position="1379"/>
        <end position="1486"/>
    </location>
</feature>
<feature type="domain" description="Cadherin" evidence="14">
    <location>
        <begin position="2783"/>
        <end position="2890"/>
    </location>
</feature>
<feature type="domain" description="Cadherin" evidence="14">
    <location>
        <begin position="152"/>
        <end position="261"/>
    </location>
</feature>
<dbReference type="EMBL" id="AYCK01021775">
    <property type="status" value="NOT_ANNOTATED_CDS"/>
    <property type="molecule type" value="Genomic_DNA"/>
</dbReference>
<feature type="domain" description="Cadherin" evidence="14">
    <location>
        <begin position="2354"/>
        <end position="2463"/>
    </location>
</feature>
<feature type="domain" description="Cadherin" evidence="14">
    <location>
        <begin position="1487"/>
        <end position="1592"/>
    </location>
</feature>
<dbReference type="FunFam" id="2.60.40.60:FF:000002">
    <property type="entry name" value="Protocadherin alpha 2"/>
    <property type="match status" value="12"/>
</dbReference>
<evidence type="ECO:0000313" key="16">
    <source>
        <dbReference type="Proteomes" id="UP000028760"/>
    </source>
</evidence>
<reference evidence="16" key="1">
    <citation type="submission" date="2013-10" db="EMBL/GenBank/DDBJ databases">
        <authorList>
            <person name="Schartl M."/>
            <person name="Warren W."/>
        </authorList>
    </citation>
    <scope>NUCLEOTIDE SEQUENCE [LARGE SCALE GENOMIC DNA]</scope>
    <source>
        <strain evidence="16">female</strain>
    </source>
</reference>
<keyword evidence="6" id="KW-0677">Repeat</keyword>
<keyword evidence="9" id="KW-1133">Transmembrane helix</keyword>
<keyword evidence="11" id="KW-1015">Disulfide bond</keyword>